<comment type="caution">
    <text evidence="1">The sequence shown here is derived from an EMBL/GenBank/DDBJ whole genome shotgun (WGS) entry which is preliminary data.</text>
</comment>
<dbReference type="Proteomes" id="UP000828048">
    <property type="component" value="Chromosome 1"/>
</dbReference>
<evidence type="ECO:0000313" key="2">
    <source>
        <dbReference type="Proteomes" id="UP000828048"/>
    </source>
</evidence>
<accession>A0ACB7XSR7</accession>
<sequence length="664" mass="72252">MAEDAASSENEVEQPVPLQLPIVGDADRVLAALARFTERQAEFMMWQNTREMTRDSGTGLLERFKKLFTVEFEGTVSPSDAEEWLKAVERVLDAMEVTDTQRVTLATFTLKGEARNWWEALKRQLTAPLPGVEPAVPQVVTWERFVKGFNDQYCPESYRMEQEAAFIRLEQGTMTVPEYEAKFAALSRYALEMVDTDAKRCRRFRLGLNPNVLKELVIFRERDYADLVEMARKAEKSLRDCRDKSEFNKRSKTEGAAFGRFGGSNSRGGQQRSQSFGNQSSGRTAGGSSGWWKGKAGQGANKQAVSGSTTTNHCFNCGGANHMAKECPSAARGPKCFTCGEFGHRAVQCSRVPASAASSVGSVQGGRGGGAGGSSAPGRVYAITRQGAQASPNVVTGTLVVSSTYARVLLDPGSTHSFVSSVFIKYLDKPARVLNTALAISTPVGDVVVIDVCYANYQIKDGQRQDPHLEEVRQRVLKGELPEFSVRDDGMRDYADLVEMARKAEKSLRDCRDKSEFNKRSKTEGAAFGRFGGSNSRGGQQRSQSFGSQSSGRTAGGSSGWWKGKAGQGANKQAVSGSTTTNHCFNCGGANHMAKECPSAARGPKCFTCGEFGHRAVQCSRVPASAASSVEVCKEVEVAVLGGLRHQAECTLLLVRELKLRQMW</sequence>
<keyword evidence="2" id="KW-1185">Reference proteome</keyword>
<gene>
    <name evidence="1" type="ORF">Vadar_020874</name>
</gene>
<evidence type="ECO:0000313" key="1">
    <source>
        <dbReference type="EMBL" id="KAH7843799.1"/>
    </source>
</evidence>
<name>A0ACB7XSR7_9ERIC</name>
<reference evidence="1 2" key="1">
    <citation type="journal article" date="2021" name="Hortic Res">
        <title>High-quality reference genome and annotation aids understanding of berry development for evergreen blueberry (Vaccinium darrowii).</title>
        <authorList>
            <person name="Yu J."/>
            <person name="Hulse-Kemp A.M."/>
            <person name="Babiker E."/>
            <person name="Staton M."/>
        </authorList>
    </citation>
    <scope>NUCLEOTIDE SEQUENCE [LARGE SCALE GENOMIC DNA]</scope>
    <source>
        <strain evidence="2">cv. NJ 8807/NJ 8810</strain>
        <tissue evidence="1">Young leaf</tissue>
    </source>
</reference>
<proteinExistence type="predicted"/>
<protein>
    <submittedName>
        <fullName evidence="1">Uncharacterized protein</fullName>
    </submittedName>
</protein>
<dbReference type="EMBL" id="CM037151">
    <property type="protein sequence ID" value="KAH7843799.1"/>
    <property type="molecule type" value="Genomic_DNA"/>
</dbReference>
<organism evidence="1 2">
    <name type="scientific">Vaccinium darrowii</name>
    <dbReference type="NCBI Taxonomy" id="229202"/>
    <lineage>
        <taxon>Eukaryota</taxon>
        <taxon>Viridiplantae</taxon>
        <taxon>Streptophyta</taxon>
        <taxon>Embryophyta</taxon>
        <taxon>Tracheophyta</taxon>
        <taxon>Spermatophyta</taxon>
        <taxon>Magnoliopsida</taxon>
        <taxon>eudicotyledons</taxon>
        <taxon>Gunneridae</taxon>
        <taxon>Pentapetalae</taxon>
        <taxon>asterids</taxon>
        <taxon>Ericales</taxon>
        <taxon>Ericaceae</taxon>
        <taxon>Vaccinioideae</taxon>
        <taxon>Vaccinieae</taxon>
        <taxon>Vaccinium</taxon>
    </lineage>
</organism>